<evidence type="ECO:0000256" key="2">
    <source>
        <dbReference type="ARBA" id="ARBA00022670"/>
    </source>
</evidence>
<dbReference type="GO" id="GO:0006508">
    <property type="term" value="P:proteolysis"/>
    <property type="evidence" value="ECO:0007669"/>
    <property type="project" value="UniProtKB-KW"/>
</dbReference>
<dbReference type="SUPFAM" id="SSF54001">
    <property type="entry name" value="Cysteine proteinases"/>
    <property type="match status" value="1"/>
</dbReference>
<reference evidence="5" key="1">
    <citation type="submission" date="2023-03" db="UniProtKB">
        <authorList>
            <consortium name="EnsemblPlants"/>
        </authorList>
    </citation>
    <scope>IDENTIFICATION</scope>
</reference>
<organism evidence="5">
    <name type="scientific">Cucumis melo</name>
    <name type="common">Muskmelon</name>
    <dbReference type="NCBI Taxonomy" id="3656"/>
    <lineage>
        <taxon>Eukaryota</taxon>
        <taxon>Viridiplantae</taxon>
        <taxon>Streptophyta</taxon>
        <taxon>Embryophyta</taxon>
        <taxon>Tracheophyta</taxon>
        <taxon>Spermatophyta</taxon>
        <taxon>Magnoliopsida</taxon>
        <taxon>eudicotyledons</taxon>
        <taxon>Gunneridae</taxon>
        <taxon>Pentapetalae</taxon>
        <taxon>rosids</taxon>
        <taxon>fabids</taxon>
        <taxon>Cucurbitales</taxon>
        <taxon>Cucurbitaceae</taxon>
        <taxon>Benincaseae</taxon>
        <taxon>Cucumis</taxon>
    </lineage>
</organism>
<evidence type="ECO:0000256" key="1">
    <source>
        <dbReference type="ARBA" id="ARBA00005234"/>
    </source>
</evidence>
<protein>
    <recommendedName>
        <fullName evidence="4">Ubiquitin-like protease family profile domain-containing protein</fullName>
    </recommendedName>
</protein>
<dbReference type="Pfam" id="PF02902">
    <property type="entry name" value="Peptidase_C48"/>
    <property type="match status" value="1"/>
</dbReference>
<sequence>MVSKANQVVLAPFNSGGHWALLAINAYEDTVFYLDSLRTTLKEITRYIDTQKPYSQAELDEVRVELTEFLGSYI</sequence>
<dbReference type="Gramene" id="MELO3C034354.2.1">
    <property type="protein sequence ID" value="MELO3C034354.2.1"/>
    <property type="gene ID" value="MELO3C034354.2"/>
</dbReference>
<evidence type="ECO:0000259" key="4">
    <source>
        <dbReference type="Pfam" id="PF02902"/>
    </source>
</evidence>
<keyword evidence="2" id="KW-0645">Protease</keyword>
<dbReference type="AlphaFoldDB" id="A0A9I9EJM9"/>
<dbReference type="EnsemblPlants" id="MELO3C034354.2.1">
    <property type="protein sequence ID" value="MELO3C034354.2.1"/>
    <property type="gene ID" value="MELO3C034354.2"/>
</dbReference>
<dbReference type="GO" id="GO:0008234">
    <property type="term" value="F:cysteine-type peptidase activity"/>
    <property type="evidence" value="ECO:0007669"/>
    <property type="project" value="InterPro"/>
</dbReference>
<evidence type="ECO:0000256" key="3">
    <source>
        <dbReference type="ARBA" id="ARBA00022801"/>
    </source>
</evidence>
<evidence type="ECO:0000313" key="5">
    <source>
        <dbReference type="EnsemblPlants" id="MELO3C034354.2.1"/>
    </source>
</evidence>
<name>A0A9I9EJM9_CUCME</name>
<proteinExistence type="inferred from homology"/>
<dbReference type="Gene3D" id="3.40.395.10">
    <property type="entry name" value="Adenoviral Proteinase, Chain A"/>
    <property type="match status" value="1"/>
</dbReference>
<accession>A0A9I9EJM9</accession>
<comment type="similarity">
    <text evidence="1">Belongs to the peptidase C48 family.</text>
</comment>
<dbReference type="InterPro" id="IPR003653">
    <property type="entry name" value="Peptidase_C48_C"/>
</dbReference>
<dbReference type="InterPro" id="IPR038765">
    <property type="entry name" value="Papain-like_cys_pep_sf"/>
</dbReference>
<feature type="domain" description="Ubiquitin-like protease family profile" evidence="4">
    <location>
        <begin position="4"/>
        <end position="56"/>
    </location>
</feature>
<keyword evidence="3" id="KW-0378">Hydrolase</keyword>